<gene>
    <name evidence="1" type="ORF">C6Y28_08115</name>
</gene>
<evidence type="ECO:0000313" key="2">
    <source>
        <dbReference type="Proteomes" id="UP000238358"/>
    </source>
</evidence>
<dbReference type="OrthoDB" id="1625729at2"/>
<accession>A0A2S0M7W9</accession>
<dbReference type="EMBL" id="CP027569">
    <property type="protein sequence ID" value="AVO27571.1"/>
    <property type="molecule type" value="Genomic_DNA"/>
</dbReference>
<name>A0A2S0M7W9_MEGEL</name>
<organism evidence="1 2">
    <name type="scientific">Megasphaera elsdenii</name>
    <dbReference type="NCBI Taxonomy" id="907"/>
    <lineage>
        <taxon>Bacteria</taxon>
        <taxon>Bacillati</taxon>
        <taxon>Bacillota</taxon>
        <taxon>Negativicutes</taxon>
        <taxon>Veillonellales</taxon>
        <taxon>Veillonellaceae</taxon>
        <taxon>Megasphaera</taxon>
    </lineage>
</organism>
<protein>
    <recommendedName>
        <fullName evidence="3">BppU N-terminal domain-containing protein</fullName>
    </recommendedName>
</protein>
<evidence type="ECO:0008006" key="3">
    <source>
        <dbReference type="Google" id="ProtNLM"/>
    </source>
</evidence>
<evidence type="ECO:0000313" key="1">
    <source>
        <dbReference type="EMBL" id="AVO27571.1"/>
    </source>
</evidence>
<sequence length="108" mass="12180">MLRVKNNEIYLTRGDTASFTLDIVDDTRAKYEITDEDQILFTVKRSTSDTAVILQKAVVDKTITIKPAETADLPYGTYYYDVQLSRPDGFVATVITPSPFTICEEVTF</sequence>
<dbReference type="AlphaFoldDB" id="A0A2S0M7W9"/>
<reference evidence="1 2" key="1">
    <citation type="journal article" date="2018" name="Genome Announc.">
        <title>Complete genomes of two Megasphaera elsdenii strains, NCIMB 702410 and ATCC 25940.</title>
        <authorList>
            <person name="Hatmaker E.A."/>
            <person name="O'Dell K."/>
            <person name="Riley L.A."/>
            <person name="Klingeman D.M."/>
            <person name="Guss A.M."/>
        </authorList>
    </citation>
    <scope>NUCLEOTIDE SEQUENCE [LARGE SCALE GENOMIC DNA]</scope>
    <source>
        <strain evidence="1 2">NCIMB702410</strain>
    </source>
</reference>
<proteinExistence type="predicted"/>
<dbReference type="RefSeq" id="WP_027895478.1">
    <property type="nucleotide sequence ID" value="NZ_CP027569.1"/>
</dbReference>
<dbReference type="Proteomes" id="UP000238358">
    <property type="component" value="Chromosome"/>
</dbReference>